<dbReference type="InterPro" id="IPR004564">
    <property type="entry name" value="OM_lipoprot_carrier_LolA-like"/>
</dbReference>
<protein>
    <submittedName>
        <fullName evidence="3">Outer-membrane lipoprotein carrier protein LolA</fullName>
    </submittedName>
</protein>
<evidence type="ECO:0000313" key="4">
    <source>
        <dbReference type="Proteomes" id="UP000515292"/>
    </source>
</evidence>
<proteinExistence type="predicted"/>
<keyword evidence="1 2" id="KW-0732">Signal</keyword>
<dbReference type="SUPFAM" id="SSF89392">
    <property type="entry name" value="Prokaryotic lipoproteins and lipoprotein localization factors"/>
    <property type="match status" value="1"/>
</dbReference>
<dbReference type="Pfam" id="PF03548">
    <property type="entry name" value="LolA"/>
    <property type="match status" value="1"/>
</dbReference>
<evidence type="ECO:0000256" key="1">
    <source>
        <dbReference type="ARBA" id="ARBA00022729"/>
    </source>
</evidence>
<dbReference type="Gene3D" id="2.50.20.10">
    <property type="entry name" value="Lipoprotein localisation LolA/LolB/LppX"/>
    <property type="match status" value="1"/>
</dbReference>
<dbReference type="PANTHER" id="PTHR35869">
    <property type="entry name" value="OUTER-MEMBRANE LIPOPROTEIN CARRIER PROTEIN"/>
    <property type="match status" value="1"/>
</dbReference>
<name>A0A7G5IE69_9SPHN</name>
<dbReference type="KEGG" id="sand:H3309_09530"/>
<keyword evidence="4" id="KW-1185">Reference proteome</keyword>
<dbReference type="RefSeq" id="WP_182294507.1">
    <property type="nucleotide sequence ID" value="NZ_CP059851.1"/>
</dbReference>
<dbReference type="Proteomes" id="UP000515292">
    <property type="component" value="Chromosome"/>
</dbReference>
<feature type="signal peptide" evidence="2">
    <location>
        <begin position="1"/>
        <end position="23"/>
    </location>
</feature>
<sequence length="206" mass="21729">MRQFFLMAALVAAPAAAQGVSLAEVQAALVATTSMTADFVQTAGNGSQARGVMSLQRPGRIRFDYGPGARILVVADGRNLSFIDYKVGQVSQWPVKATPLGVLLDPRADLSRVARVLPDSEVPVPGMVGVVASDPKRPDLGRITFFLSRSAGAPGGLALAGWRVVDAQGQQTQVQLSNIVWNPAIPAGRFAFVDPRRRLMPPGKGG</sequence>
<dbReference type="PANTHER" id="PTHR35869:SF1">
    <property type="entry name" value="OUTER-MEMBRANE LIPOPROTEIN CARRIER PROTEIN"/>
    <property type="match status" value="1"/>
</dbReference>
<dbReference type="AlphaFoldDB" id="A0A7G5IE69"/>
<reference evidence="3 4" key="1">
    <citation type="submission" date="2020-07" db="EMBL/GenBank/DDBJ databases">
        <title>Complete genome sequence for Sandaracinobacter sp. M6.</title>
        <authorList>
            <person name="Tang Y."/>
            <person name="Liu Q."/>
            <person name="Guo Z."/>
            <person name="Lei P."/>
            <person name="Huang B."/>
        </authorList>
    </citation>
    <scope>NUCLEOTIDE SEQUENCE [LARGE SCALE GENOMIC DNA]</scope>
    <source>
        <strain evidence="3 4">M6</strain>
    </source>
</reference>
<evidence type="ECO:0000256" key="2">
    <source>
        <dbReference type="SAM" id="SignalP"/>
    </source>
</evidence>
<gene>
    <name evidence="3" type="ORF">H3309_09530</name>
</gene>
<accession>A0A7G5IE69</accession>
<organism evidence="3 4">
    <name type="scientific">Sandaracinobacteroides saxicola</name>
    <dbReference type="NCBI Taxonomy" id="2759707"/>
    <lineage>
        <taxon>Bacteria</taxon>
        <taxon>Pseudomonadati</taxon>
        <taxon>Pseudomonadota</taxon>
        <taxon>Alphaproteobacteria</taxon>
        <taxon>Sphingomonadales</taxon>
        <taxon>Sphingosinicellaceae</taxon>
        <taxon>Sandaracinobacteroides</taxon>
    </lineage>
</organism>
<evidence type="ECO:0000313" key="3">
    <source>
        <dbReference type="EMBL" id="QMW21661.1"/>
    </source>
</evidence>
<dbReference type="CDD" id="cd16325">
    <property type="entry name" value="LolA"/>
    <property type="match status" value="1"/>
</dbReference>
<dbReference type="InterPro" id="IPR029046">
    <property type="entry name" value="LolA/LolB/LppX"/>
</dbReference>
<feature type="chain" id="PRO_5028987050" evidence="2">
    <location>
        <begin position="24"/>
        <end position="206"/>
    </location>
</feature>
<dbReference type="EMBL" id="CP059851">
    <property type="protein sequence ID" value="QMW21661.1"/>
    <property type="molecule type" value="Genomic_DNA"/>
</dbReference>
<keyword evidence="3" id="KW-0449">Lipoprotein</keyword>